<protein>
    <recommendedName>
        <fullName evidence="6">Zn(2)-C6 fungal-type domain-containing protein</fullName>
    </recommendedName>
</protein>
<reference evidence="7 8" key="1">
    <citation type="submission" date="2016-03" db="EMBL/GenBank/DDBJ databases">
        <title>The draft genome sequence of Fonsecaea nubica causative agent of cutaneous subcutaneous infection in human host.</title>
        <authorList>
            <person name="Costa F."/>
            <person name="Sybren D.H."/>
            <person name="Raittz R.T."/>
            <person name="Weiss V.A."/>
            <person name="Leao A.C."/>
            <person name="Gomes R."/>
            <person name="De Souza E.M."/>
            <person name="Pedrosa F.O."/>
            <person name="Steffens M.B."/>
            <person name="Bombassaro A."/>
            <person name="Tadra-Sfeir M.Z."/>
            <person name="Moreno L.F."/>
            <person name="Najafzadeh M.J."/>
            <person name="Felipe M.S."/>
            <person name="Teixeira M."/>
            <person name="Sun J."/>
            <person name="Xi L."/>
            <person name="Castro M.A."/>
            <person name="Vicente V.A."/>
        </authorList>
    </citation>
    <scope>NUCLEOTIDE SEQUENCE [LARGE SCALE GENOMIC DNA]</scope>
    <source>
        <strain evidence="7 8">CBS 269.64</strain>
    </source>
</reference>
<dbReference type="GeneID" id="34592834"/>
<dbReference type="Pfam" id="PF00172">
    <property type="entry name" value="Zn_clus"/>
    <property type="match status" value="1"/>
</dbReference>
<feature type="compositionally biased region" description="Polar residues" evidence="5">
    <location>
        <begin position="463"/>
        <end position="472"/>
    </location>
</feature>
<dbReference type="PROSITE" id="PS00463">
    <property type="entry name" value="ZN2_CY6_FUNGAL_1"/>
    <property type="match status" value="1"/>
</dbReference>
<keyword evidence="4" id="KW-0539">Nucleus</keyword>
<name>A0A178CET2_9EURO</name>
<keyword evidence="8" id="KW-1185">Reference proteome</keyword>
<dbReference type="InterPro" id="IPR053181">
    <property type="entry name" value="EcdB-like_regulator"/>
</dbReference>
<feature type="compositionally biased region" description="Polar residues" evidence="5">
    <location>
        <begin position="175"/>
        <end position="194"/>
    </location>
</feature>
<dbReference type="PANTHER" id="PTHR47785">
    <property type="entry name" value="ZN(II)2CYS6 TRANSCRIPTION FACTOR (EUROFUNG)-RELATED-RELATED"/>
    <property type="match status" value="1"/>
</dbReference>
<evidence type="ECO:0000256" key="1">
    <source>
        <dbReference type="ARBA" id="ARBA00023015"/>
    </source>
</evidence>
<keyword evidence="2" id="KW-0238">DNA-binding</keyword>
<feature type="domain" description="Zn(2)-C6 fungal-type" evidence="6">
    <location>
        <begin position="101"/>
        <end position="131"/>
    </location>
</feature>
<evidence type="ECO:0000256" key="4">
    <source>
        <dbReference type="ARBA" id="ARBA00023242"/>
    </source>
</evidence>
<feature type="region of interest" description="Disordered" evidence="5">
    <location>
        <begin position="170"/>
        <end position="200"/>
    </location>
</feature>
<keyword evidence="3" id="KW-0804">Transcription</keyword>
<dbReference type="InterPro" id="IPR001138">
    <property type="entry name" value="Zn2Cys6_DnaBD"/>
</dbReference>
<dbReference type="CDD" id="cd00067">
    <property type="entry name" value="GAL4"/>
    <property type="match status" value="1"/>
</dbReference>
<proteinExistence type="predicted"/>
<evidence type="ECO:0000256" key="3">
    <source>
        <dbReference type="ARBA" id="ARBA00023163"/>
    </source>
</evidence>
<sequence>MSRKMRTAEARDRTSKALKLIGPTRNSSSDINCRVPGPSFREPIWPFVGVWVRMQELVQQGPGGVEEDNPASEASEKNRKRARLQSTRYLMTQGRRRAITACQNCRARKSKCSNERPTCSKCATLGTPCVYNDRIDHSSFDPASLLILQKLNEIIDRLDSSLTANIQLGSHEPDTTWSPSIQGNLERTSPSPSRETAPRALQLDQEEHVSNDGLAEYGYRKVPPACMAVDTVLTWPIFGNLFQADFLISALFIPDEGVFENATGPQERSQNRAVNFEDAPALVDRFLAFVHTKNPILDVPEIRASARRIAEEGPGWDASSCLVVPSDNHYEQDARQISSRFYELARRRIGCLKQTVIASQCYLLSGIYLMYSLQPLRAWNEFLQASVNYDMYLRRQKNLPLDISSPQNSDTRRVEQRLYWTCFKSECEIRQEIHIPESGLSNLRYPYMFPSPPSAGSPAAQEPVTQGASPTQASPPSARAFPSSFEFSEQQSWFYYLTEITLTRIGNRILTAFYQHGHSAWANMTVSDAVRIAERFDHQITEVGNWMPGPISFHGDYANQSLQELRNMVRGRFTAVYSQLYQPFIYFMIHHGPDTSAEDLILLQPWLDRAMHHLIDSSLREGYMHRHHGTWYVCRHRAAMALILVGAKKSGRIQMPDAWEAAISHTLRILRYWENESPDIAKARLVIQDLYNAL</sequence>
<dbReference type="PROSITE" id="PS50048">
    <property type="entry name" value="ZN2_CY6_FUNGAL_2"/>
    <property type="match status" value="1"/>
</dbReference>
<dbReference type="GO" id="GO:0008270">
    <property type="term" value="F:zinc ion binding"/>
    <property type="evidence" value="ECO:0007669"/>
    <property type="project" value="InterPro"/>
</dbReference>
<dbReference type="GO" id="GO:0003677">
    <property type="term" value="F:DNA binding"/>
    <property type="evidence" value="ECO:0007669"/>
    <property type="project" value="UniProtKB-KW"/>
</dbReference>
<dbReference type="CDD" id="cd12148">
    <property type="entry name" value="fungal_TF_MHR"/>
    <property type="match status" value="1"/>
</dbReference>
<keyword evidence="1" id="KW-0805">Transcription regulation</keyword>
<dbReference type="SMART" id="SM00066">
    <property type="entry name" value="GAL4"/>
    <property type="match status" value="1"/>
</dbReference>
<feature type="region of interest" description="Disordered" evidence="5">
    <location>
        <begin position="452"/>
        <end position="481"/>
    </location>
</feature>
<evidence type="ECO:0000259" key="6">
    <source>
        <dbReference type="PROSITE" id="PS50048"/>
    </source>
</evidence>
<evidence type="ECO:0000313" key="8">
    <source>
        <dbReference type="Proteomes" id="UP000185904"/>
    </source>
</evidence>
<dbReference type="PANTHER" id="PTHR47785:SF5">
    <property type="entry name" value="ZN(II)2CYS6 TRANSCRIPTION FACTOR (EUROFUNG)"/>
    <property type="match status" value="1"/>
</dbReference>
<feature type="region of interest" description="Disordered" evidence="5">
    <location>
        <begin position="61"/>
        <end position="84"/>
    </location>
</feature>
<dbReference type="OrthoDB" id="4356994at2759"/>
<dbReference type="GO" id="GO:0000981">
    <property type="term" value="F:DNA-binding transcription factor activity, RNA polymerase II-specific"/>
    <property type="evidence" value="ECO:0007669"/>
    <property type="project" value="InterPro"/>
</dbReference>
<dbReference type="AlphaFoldDB" id="A0A178CET2"/>
<evidence type="ECO:0000256" key="5">
    <source>
        <dbReference type="SAM" id="MobiDB-lite"/>
    </source>
</evidence>
<dbReference type="InterPro" id="IPR036864">
    <property type="entry name" value="Zn2-C6_fun-type_DNA-bd_sf"/>
</dbReference>
<dbReference type="Gene3D" id="4.10.240.10">
    <property type="entry name" value="Zn(2)-C6 fungal-type DNA-binding domain"/>
    <property type="match status" value="1"/>
</dbReference>
<dbReference type="EMBL" id="LVCJ01000087">
    <property type="protein sequence ID" value="OAL28488.1"/>
    <property type="molecule type" value="Genomic_DNA"/>
</dbReference>
<accession>A0A178CET2</accession>
<comment type="caution">
    <text evidence="7">The sequence shown here is derived from an EMBL/GenBank/DDBJ whole genome shotgun (WGS) entry which is preliminary data.</text>
</comment>
<evidence type="ECO:0000256" key="2">
    <source>
        <dbReference type="ARBA" id="ARBA00023125"/>
    </source>
</evidence>
<gene>
    <name evidence="7" type="ORF">AYO20_09436</name>
</gene>
<dbReference type="Proteomes" id="UP000185904">
    <property type="component" value="Unassembled WGS sequence"/>
</dbReference>
<dbReference type="RefSeq" id="XP_022496315.1">
    <property type="nucleotide sequence ID" value="XM_022647706.1"/>
</dbReference>
<evidence type="ECO:0000313" key="7">
    <source>
        <dbReference type="EMBL" id="OAL28488.1"/>
    </source>
</evidence>
<dbReference type="SUPFAM" id="SSF57701">
    <property type="entry name" value="Zn2/Cys6 DNA-binding domain"/>
    <property type="match status" value="1"/>
</dbReference>
<organism evidence="7 8">
    <name type="scientific">Fonsecaea nubica</name>
    <dbReference type="NCBI Taxonomy" id="856822"/>
    <lineage>
        <taxon>Eukaryota</taxon>
        <taxon>Fungi</taxon>
        <taxon>Dikarya</taxon>
        <taxon>Ascomycota</taxon>
        <taxon>Pezizomycotina</taxon>
        <taxon>Eurotiomycetes</taxon>
        <taxon>Chaetothyriomycetidae</taxon>
        <taxon>Chaetothyriales</taxon>
        <taxon>Herpotrichiellaceae</taxon>
        <taxon>Fonsecaea</taxon>
    </lineage>
</organism>